<reference evidence="1 2" key="1">
    <citation type="submission" date="2013-04" db="EMBL/GenBank/DDBJ databases">
        <authorList>
            <person name="Weinstock G."/>
            <person name="Sodergren E."/>
            <person name="Lobos E.A."/>
            <person name="Fulton L."/>
            <person name="Fulton R."/>
            <person name="Courtney L."/>
            <person name="Fronick C."/>
            <person name="O'Laughlin M."/>
            <person name="Godfrey J."/>
            <person name="Wilson R.M."/>
            <person name="Miner T."/>
            <person name="Farmer C."/>
            <person name="Delehaunty K."/>
            <person name="Cordes M."/>
            <person name="Minx P."/>
            <person name="Tomlinson C."/>
            <person name="Chen J."/>
            <person name="Wollam A."/>
            <person name="Pepin K.H."/>
            <person name="Palsikar V.B."/>
            <person name="Zhang X."/>
            <person name="Suruliraj S."/>
            <person name="Perna N.T."/>
            <person name="Plunkett G."/>
            <person name="Warren W."/>
            <person name="Mitreva M."/>
            <person name="Mardis E.R."/>
            <person name="Wilson R.K."/>
        </authorList>
    </citation>
    <scope>NUCLEOTIDE SEQUENCE [LARGE SCALE GENOMIC DNA]</scope>
    <source>
        <strain evidence="1 2">DSM 4568</strain>
    </source>
</reference>
<dbReference type="PATRIC" id="fig|566551.4.peg.1744"/>
<dbReference type="Proteomes" id="UP000014585">
    <property type="component" value="Unassembled WGS sequence"/>
</dbReference>
<sequence>MLVDIPAAQHNMIFFITFPLKNENLFQTTARLFSMYENYFHDRDLRWIIDFPNSKAICSRMRYD</sequence>
<organism evidence="1 2">
    <name type="scientific">Cedecea davisae DSM 4568</name>
    <dbReference type="NCBI Taxonomy" id="566551"/>
    <lineage>
        <taxon>Bacteria</taxon>
        <taxon>Pseudomonadati</taxon>
        <taxon>Pseudomonadota</taxon>
        <taxon>Gammaproteobacteria</taxon>
        <taxon>Enterobacterales</taxon>
        <taxon>Enterobacteriaceae</taxon>
        <taxon>Cedecea</taxon>
    </lineage>
</organism>
<dbReference type="AlphaFoldDB" id="S3JXY9"/>
<proteinExistence type="predicted"/>
<gene>
    <name evidence="1" type="ORF">HMPREF0201_01893</name>
</gene>
<evidence type="ECO:0000313" key="1">
    <source>
        <dbReference type="EMBL" id="EPF17909.1"/>
    </source>
</evidence>
<dbReference type="HOGENOM" id="CLU_2859480_0_0_6"/>
<dbReference type="STRING" id="566551.HMPREF0201_01893"/>
<name>S3JXY9_9ENTR</name>
<accession>S3JXY9</accession>
<evidence type="ECO:0000313" key="2">
    <source>
        <dbReference type="Proteomes" id="UP000014585"/>
    </source>
</evidence>
<protein>
    <submittedName>
        <fullName evidence="1">Uncharacterized protein</fullName>
    </submittedName>
</protein>
<comment type="caution">
    <text evidence="1">The sequence shown here is derived from an EMBL/GenBank/DDBJ whole genome shotgun (WGS) entry which is preliminary data.</text>
</comment>
<dbReference type="EMBL" id="ATDT01000010">
    <property type="protein sequence ID" value="EPF17909.1"/>
    <property type="molecule type" value="Genomic_DNA"/>
</dbReference>